<feature type="signal peptide" evidence="2">
    <location>
        <begin position="1"/>
        <end position="24"/>
    </location>
</feature>
<keyword evidence="3" id="KW-0527">Neuropeptide</keyword>
<feature type="compositionally biased region" description="Polar residues" evidence="1">
    <location>
        <begin position="496"/>
        <end position="509"/>
    </location>
</feature>
<feature type="compositionally biased region" description="Polar residues" evidence="1">
    <location>
        <begin position="523"/>
        <end position="533"/>
    </location>
</feature>
<evidence type="ECO:0000313" key="3">
    <source>
        <dbReference type="EMBL" id="AZT81893.1"/>
    </source>
</evidence>
<protein>
    <submittedName>
        <fullName evidence="3">Neuropeptide-like 1</fullName>
    </submittedName>
</protein>
<feature type="region of interest" description="Disordered" evidence="1">
    <location>
        <begin position="482"/>
        <end position="539"/>
    </location>
</feature>
<proteinExistence type="evidence at transcript level"/>
<feature type="chain" id="PRO_5018718395" evidence="2">
    <location>
        <begin position="25"/>
        <end position="669"/>
    </location>
</feature>
<dbReference type="AlphaFoldDB" id="A0A3Q9NIF2"/>
<feature type="region of interest" description="Disordered" evidence="1">
    <location>
        <begin position="328"/>
        <end position="365"/>
    </location>
</feature>
<name>A0A3Q9NIF2_PERAM</name>
<organism evidence="3">
    <name type="scientific">Periplaneta americana</name>
    <name type="common">American cockroach</name>
    <name type="synonym">Blatta americana</name>
    <dbReference type="NCBI Taxonomy" id="6978"/>
    <lineage>
        <taxon>Eukaryota</taxon>
        <taxon>Metazoa</taxon>
        <taxon>Ecdysozoa</taxon>
        <taxon>Arthropoda</taxon>
        <taxon>Hexapoda</taxon>
        <taxon>Insecta</taxon>
        <taxon>Pterygota</taxon>
        <taxon>Neoptera</taxon>
        <taxon>Polyneoptera</taxon>
        <taxon>Dictyoptera</taxon>
        <taxon>Blattodea</taxon>
        <taxon>Blattoidea</taxon>
        <taxon>Blattidae</taxon>
        <taxon>Blattinae</taxon>
        <taxon>Periplaneta</taxon>
    </lineage>
</organism>
<feature type="region of interest" description="Disordered" evidence="1">
    <location>
        <begin position="191"/>
        <end position="215"/>
    </location>
</feature>
<feature type="compositionally biased region" description="Low complexity" evidence="1">
    <location>
        <begin position="624"/>
        <end position="638"/>
    </location>
</feature>
<feature type="region of interest" description="Disordered" evidence="1">
    <location>
        <begin position="237"/>
        <end position="259"/>
    </location>
</feature>
<sequence>MWLYRAPLLVLAVLYIVALPQVQPEETPESQHEVDKRHVGVLARTGQLPFQGKRSYSSLVRNGDLPFFIRKEWNKKTHPMMSGRNFAEILQPGKRYVGSLAKTGGLPGKRSDDSEVNNLLQSVLATEDLWRLQLKALKQELMREEEEELEETLPEEVTDEEKRNLASLARGGNLPFKEGKRSVEALARAGYLPVPKPPQESEEYPHDSSETSEELIGKRSIASLAKTGQLKNFFQDEEGKRGGIGSLARNGYLPQKREDDDLDSLIQELYQEEDKRNIASMMRNKISPFQEGKRNLGSIARGGGYRLVKKDEDEDVLEEDKRNIASMMRNKISPFQEGKRNLGSLARGGGFRLSKKDDEDDTLDEDKRNVASMMRNKISPFQQEGKRYLGSIMRGQGSSFGISKKDDGDQEEDKRNIGAMARNWHLPEHLKYGKRFDDEEEDVEDIAKRYVATLLRHGRLPVGASNDNSDDMSDDKRHIGSLAAKGSFQVHKKSSRSTGSDDASYNTTDAAGKTKRSVAAPENQIQASTTSSDGAKRTKRQAYLVPATSSDEFPMPVMQNSDLFDYEDLTELLSGGAAPEKRFLGSVARSGWFRDGNRNRSPLTKRHIGSLARLGWLPAFRSSRYSRSGRASPAPLAPADDEDDKAAAPRSALADARHTFASGDRILYH</sequence>
<reference evidence="3" key="1">
    <citation type="journal article" date="2019" name="Anal. Chem.">
        <title>Enhanced Coverage of Insect Neuropeptides in Tissue Sections by an Optimized Mass Spectrometry Imaging Protocol.</title>
        <authorList>
            <person name="Ly A."/>
            <person name="Ragionieri L."/>
            <person name="Liessem S."/>
            <person name="Becker M."/>
            <person name="Deininger S.O."/>
            <person name="Neupert S."/>
            <person name="Predel R."/>
        </authorList>
    </citation>
    <scope>NUCLEOTIDE SEQUENCE</scope>
</reference>
<evidence type="ECO:0000256" key="1">
    <source>
        <dbReference type="SAM" id="MobiDB-lite"/>
    </source>
</evidence>
<keyword evidence="2" id="KW-0732">Signal</keyword>
<dbReference type="EMBL" id="MH837510">
    <property type="protein sequence ID" value="AZT81893.1"/>
    <property type="molecule type" value="mRNA"/>
</dbReference>
<accession>A0A3Q9NIF2</accession>
<feature type="region of interest" description="Disordered" evidence="1">
    <location>
        <begin position="624"/>
        <end position="652"/>
    </location>
</feature>
<dbReference type="GO" id="GO:0007218">
    <property type="term" value="P:neuropeptide signaling pathway"/>
    <property type="evidence" value="ECO:0007669"/>
    <property type="project" value="UniProtKB-KW"/>
</dbReference>
<evidence type="ECO:0000256" key="2">
    <source>
        <dbReference type="SAM" id="SignalP"/>
    </source>
</evidence>
<gene>
    <name evidence="3" type="primary">NPLP1</name>
</gene>